<sequence>MPNSVIAEDLFIEGNIKSAEGSVEIKGSVSGDITALSTVVRAGGHVQGALSGKTVVLEGRHQGTLQCDDLTLSATANVEANISAQTVTAQSGAEIDGAMHICAKA</sequence>
<evidence type="ECO:0000313" key="2">
    <source>
        <dbReference type="EMBL" id="WVX47926.1"/>
    </source>
</evidence>
<protein>
    <recommendedName>
        <fullName evidence="4">Polymer-forming cytoskeletal protein</fullName>
    </recommendedName>
</protein>
<dbReference type="PANTHER" id="PTHR35024:SF4">
    <property type="entry name" value="POLYMER-FORMING CYTOSKELETAL PROTEIN"/>
    <property type="match status" value="1"/>
</dbReference>
<keyword evidence="3" id="KW-1185">Reference proteome</keyword>
<dbReference type="Pfam" id="PF04519">
    <property type="entry name" value="Bactofilin"/>
    <property type="match status" value="1"/>
</dbReference>
<dbReference type="InterPro" id="IPR007607">
    <property type="entry name" value="BacA/B"/>
</dbReference>
<evidence type="ECO:0008006" key="4">
    <source>
        <dbReference type="Google" id="ProtNLM"/>
    </source>
</evidence>
<organism evidence="2 3">
    <name type="scientific">Roseobacter fucihabitans</name>
    <dbReference type="NCBI Taxonomy" id="1537242"/>
    <lineage>
        <taxon>Bacteria</taxon>
        <taxon>Pseudomonadati</taxon>
        <taxon>Pseudomonadota</taxon>
        <taxon>Alphaproteobacteria</taxon>
        <taxon>Rhodobacterales</taxon>
        <taxon>Roseobacteraceae</taxon>
        <taxon>Roseobacter</taxon>
    </lineage>
</organism>
<dbReference type="EMBL" id="CP143423">
    <property type="protein sequence ID" value="WVX47926.1"/>
    <property type="molecule type" value="Genomic_DNA"/>
</dbReference>
<reference evidence="3" key="2">
    <citation type="submission" date="2024-01" db="EMBL/GenBank/DDBJ databases">
        <title>Roseobacter fucihabitans sp. nov., isolated from the brown alga Fucus spiralis.</title>
        <authorList>
            <person name="Hahnke S."/>
            <person name="Berger M."/>
            <person name="Schlingloff A."/>
            <person name="Athale I."/>
            <person name="Neumann-Schaal M."/>
            <person name="Adenaya A."/>
            <person name="Poehlein A."/>
            <person name="Daniel R."/>
            <person name="Pertersen J."/>
            <person name="Brinkhoff T."/>
        </authorList>
    </citation>
    <scope>NUCLEOTIDE SEQUENCE [LARGE SCALE GENOMIC DNA]</scope>
    <source>
        <strain evidence="3">B14</strain>
    </source>
</reference>
<dbReference type="Proteomes" id="UP001318682">
    <property type="component" value="Chromosome"/>
</dbReference>
<name>A0ABZ2BPK2_9RHOB</name>
<accession>A0ABZ2BPK2</accession>
<comment type="similarity">
    <text evidence="1">Belongs to the bactofilin family.</text>
</comment>
<reference evidence="2 3" key="1">
    <citation type="submission" date="2015-07" db="EMBL/GenBank/DDBJ databases">
        <authorList>
            <person name="Voget S."/>
            <person name="Dogs M."/>
            <person name="Brinkhoff T.H."/>
            <person name="Daniel R."/>
        </authorList>
    </citation>
    <scope>NUCLEOTIDE SEQUENCE [LARGE SCALE GENOMIC DNA]</scope>
    <source>
        <strain evidence="2 3">B14</strain>
    </source>
</reference>
<gene>
    <name evidence="2" type="ORF">ROLI_010010</name>
</gene>
<dbReference type="PANTHER" id="PTHR35024">
    <property type="entry name" value="HYPOTHETICAL CYTOSOLIC PROTEIN"/>
    <property type="match status" value="1"/>
</dbReference>
<evidence type="ECO:0000256" key="1">
    <source>
        <dbReference type="ARBA" id="ARBA00044755"/>
    </source>
</evidence>
<dbReference type="RefSeq" id="WP_187429750.1">
    <property type="nucleotide sequence ID" value="NZ_CP143423.1"/>
</dbReference>
<evidence type="ECO:0000313" key="3">
    <source>
        <dbReference type="Proteomes" id="UP001318682"/>
    </source>
</evidence>
<proteinExistence type="inferred from homology"/>